<sequence>YVPASLTGQLDREVESTRDVAAKPRDKSSQRCDATMDPRLRTPESSPACKERSETDTNSPTKVDSLRLSSSPTPDHRHEVLGLYELVSALES</sequence>
<dbReference type="EMBL" id="MU154647">
    <property type="protein sequence ID" value="KAF9490229.1"/>
    <property type="molecule type" value="Genomic_DNA"/>
</dbReference>
<feature type="compositionally biased region" description="Polar residues" evidence="1">
    <location>
        <begin position="56"/>
        <end position="73"/>
    </location>
</feature>
<feature type="compositionally biased region" description="Basic and acidic residues" evidence="1">
    <location>
        <begin position="10"/>
        <end position="42"/>
    </location>
</feature>
<dbReference type="Proteomes" id="UP000807025">
    <property type="component" value="Unassembled WGS sequence"/>
</dbReference>
<evidence type="ECO:0000256" key="1">
    <source>
        <dbReference type="SAM" id="MobiDB-lite"/>
    </source>
</evidence>
<name>A0A9P5ZPX9_PLEER</name>
<comment type="caution">
    <text evidence="2">The sequence shown here is derived from an EMBL/GenBank/DDBJ whole genome shotgun (WGS) entry which is preliminary data.</text>
</comment>
<feature type="non-terminal residue" evidence="2">
    <location>
        <position position="1"/>
    </location>
</feature>
<proteinExistence type="predicted"/>
<accession>A0A9P5ZPX9</accession>
<gene>
    <name evidence="2" type="ORF">BDN71DRAFT_1454791</name>
</gene>
<evidence type="ECO:0000313" key="2">
    <source>
        <dbReference type="EMBL" id="KAF9490229.1"/>
    </source>
</evidence>
<evidence type="ECO:0000313" key="3">
    <source>
        <dbReference type="Proteomes" id="UP000807025"/>
    </source>
</evidence>
<protein>
    <submittedName>
        <fullName evidence="2">Uncharacterized protein</fullName>
    </submittedName>
</protein>
<dbReference type="AlphaFoldDB" id="A0A9P5ZPX9"/>
<reference evidence="2" key="1">
    <citation type="submission" date="2020-11" db="EMBL/GenBank/DDBJ databases">
        <authorList>
            <consortium name="DOE Joint Genome Institute"/>
            <person name="Ahrendt S."/>
            <person name="Riley R."/>
            <person name="Andreopoulos W."/>
            <person name="Labutti K."/>
            <person name="Pangilinan J."/>
            <person name="Ruiz-Duenas F.J."/>
            <person name="Barrasa J.M."/>
            <person name="Sanchez-Garcia M."/>
            <person name="Camarero S."/>
            <person name="Miyauchi S."/>
            <person name="Serrano A."/>
            <person name="Linde D."/>
            <person name="Babiker R."/>
            <person name="Drula E."/>
            <person name="Ayuso-Fernandez I."/>
            <person name="Pacheco R."/>
            <person name="Padilla G."/>
            <person name="Ferreira P."/>
            <person name="Barriuso J."/>
            <person name="Kellner H."/>
            <person name="Castanera R."/>
            <person name="Alfaro M."/>
            <person name="Ramirez L."/>
            <person name="Pisabarro A.G."/>
            <person name="Kuo A."/>
            <person name="Tritt A."/>
            <person name="Lipzen A."/>
            <person name="He G."/>
            <person name="Yan M."/>
            <person name="Ng V."/>
            <person name="Cullen D."/>
            <person name="Martin F."/>
            <person name="Rosso M.-N."/>
            <person name="Henrissat B."/>
            <person name="Hibbett D."/>
            <person name="Martinez A.T."/>
            <person name="Grigoriev I.V."/>
        </authorList>
    </citation>
    <scope>NUCLEOTIDE SEQUENCE</scope>
    <source>
        <strain evidence="2">ATCC 90797</strain>
    </source>
</reference>
<keyword evidence="3" id="KW-1185">Reference proteome</keyword>
<feature type="region of interest" description="Disordered" evidence="1">
    <location>
        <begin position="1"/>
        <end position="76"/>
    </location>
</feature>
<organism evidence="2 3">
    <name type="scientific">Pleurotus eryngii</name>
    <name type="common">Boletus of the steppes</name>
    <dbReference type="NCBI Taxonomy" id="5323"/>
    <lineage>
        <taxon>Eukaryota</taxon>
        <taxon>Fungi</taxon>
        <taxon>Dikarya</taxon>
        <taxon>Basidiomycota</taxon>
        <taxon>Agaricomycotina</taxon>
        <taxon>Agaricomycetes</taxon>
        <taxon>Agaricomycetidae</taxon>
        <taxon>Agaricales</taxon>
        <taxon>Pleurotineae</taxon>
        <taxon>Pleurotaceae</taxon>
        <taxon>Pleurotus</taxon>
    </lineage>
</organism>